<evidence type="ECO:0000256" key="2">
    <source>
        <dbReference type="ARBA" id="ARBA00010735"/>
    </source>
</evidence>
<keyword evidence="4" id="KW-1003">Cell membrane</keyword>
<dbReference type="AlphaFoldDB" id="A0A7W8LMA6"/>
<feature type="transmembrane region" description="Helical" evidence="8">
    <location>
        <begin position="7"/>
        <end position="32"/>
    </location>
</feature>
<reference evidence="9 10" key="1">
    <citation type="submission" date="2020-08" db="EMBL/GenBank/DDBJ databases">
        <title>Genomic Encyclopedia of Type Strains, Phase IV (KMG-IV): sequencing the most valuable type-strain genomes for metagenomic binning, comparative biology and taxonomic classification.</title>
        <authorList>
            <person name="Goeker M."/>
        </authorList>
    </citation>
    <scope>NUCLEOTIDE SEQUENCE [LARGE SCALE GENOMIC DNA]</scope>
    <source>
        <strain evidence="9 10">DSM 103462</strain>
    </source>
</reference>
<dbReference type="Pfam" id="PF03591">
    <property type="entry name" value="AzlC"/>
    <property type="match status" value="1"/>
</dbReference>
<protein>
    <submittedName>
        <fullName evidence="9">Putative branched-subunit amino acid permease</fullName>
    </submittedName>
</protein>
<keyword evidence="7 8" id="KW-0472">Membrane</keyword>
<keyword evidence="5 8" id="KW-0812">Transmembrane</keyword>
<evidence type="ECO:0000256" key="4">
    <source>
        <dbReference type="ARBA" id="ARBA00022475"/>
    </source>
</evidence>
<dbReference type="Proteomes" id="UP000518887">
    <property type="component" value="Unassembled WGS sequence"/>
</dbReference>
<evidence type="ECO:0000256" key="5">
    <source>
        <dbReference type="ARBA" id="ARBA00022692"/>
    </source>
</evidence>
<keyword evidence="3" id="KW-0813">Transport</keyword>
<feature type="transmembrane region" description="Helical" evidence="8">
    <location>
        <begin position="156"/>
        <end position="175"/>
    </location>
</feature>
<accession>A0A7W8LMA6</accession>
<gene>
    <name evidence="9" type="ORF">HNP76_001558</name>
</gene>
<evidence type="ECO:0000256" key="1">
    <source>
        <dbReference type="ARBA" id="ARBA00004651"/>
    </source>
</evidence>
<dbReference type="InterPro" id="IPR011606">
    <property type="entry name" value="Brnchd-chn_aa_trnsp_permease"/>
</dbReference>
<dbReference type="RefSeq" id="WP_184659209.1">
    <property type="nucleotide sequence ID" value="NZ_CP031518.1"/>
</dbReference>
<comment type="caution">
    <text evidence="9">The sequence shown here is derived from an EMBL/GenBank/DDBJ whole genome shotgun (WGS) entry which is preliminary data.</text>
</comment>
<evidence type="ECO:0000313" key="9">
    <source>
        <dbReference type="EMBL" id="MBB5226190.1"/>
    </source>
</evidence>
<feature type="transmembrane region" description="Helical" evidence="8">
    <location>
        <begin position="182"/>
        <end position="204"/>
    </location>
</feature>
<sequence>MNNKSSFLNGLAAGVPIGLGYFAVAFSLGIVARRAGLSPFQGFISSFLNRASAGEYALYTAAEQLATYIEVALIIFVVNARYMLMSCALSQRFSEDTPFIHRFLVAFGITDEIFGISIAQKGFLNPFYTYGALLVAAPLWSAGTACGIIAGNILPVSVVNALSVALYGMFLAIIIPPAKKNMTIASAVAVSFVLSWAFSVLPYIKNLSGGNRTIILTVAISAVLAYLKPVETEE</sequence>
<proteinExistence type="inferred from homology"/>
<dbReference type="GO" id="GO:1903785">
    <property type="term" value="P:L-valine transmembrane transport"/>
    <property type="evidence" value="ECO:0007669"/>
    <property type="project" value="TreeGrafter"/>
</dbReference>
<organism evidence="9 10">
    <name type="scientific">Treponema ruminis</name>
    <dbReference type="NCBI Taxonomy" id="744515"/>
    <lineage>
        <taxon>Bacteria</taxon>
        <taxon>Pseudomonadati</taxon>
        <taxon>Spirochaetota</taxon>
        <taxon>Spirochaetia</taxon>
        <taxon>Spirochaetales</taxon>
        <taxon>Treponemataceae</taxon>
        <taxon>Treponema</taxon>
    </lineage>
</organism>
<dbReference type="EMBL" id="JACHFQ010000004">
    <property type="protein sequence ID" value="MBB5226190.1"/>
    <property type="molecule type" value="Genomic_DNA"/>
</dbReference>
<comment type="similarity">
    <text evidence="2">Belongs to the AzlC family.</text>
</comment>
<name>A0A7W8LMA6_9SPIR</name>
<evidence type="ECO:0000256" key="3">
    <source>
        <dbReference type="ARBA" id="ARBA00022448"/>
    </source>
</evidence>
<evidence type="ECO:0000256" key="7">
    <source>
        <dbReference type="ARBA" id="ARBA00023136"/>
    </source>
</evidence>
<feature type="transmembrane region" description="Helical" evidence="8">
    <location>
        <begin position="127"/>
        <end position="150"/>
    </location>
</feature>
<dbReference type="PANTHER" id="PTHR34979:SF1">
    <property type="entry name" value="INNER MEMBRANE PROTEIN YGAZ"/>
    <property type="match status" value="1"/>
</dbReference>
<feature type="transmembrane region" description="Helical" evidence="8">
    <location>
        <begin position="65"/>
        <end position="84"/>
    </location>
</feature>
<evidence type="ECO:0000313" key="10">
    <source>
        <dbReference type="Proteomes" id="UP000518887"/>
    </source>
</evidence>
<comment type="subcellular location">
    <subcellularLocation>
        <location evidence="1">Cell membrane</location>
        <topology evidence="1">Multi-pass membrane protein</topology>
    </subcellularLocation>
</comment>
<keyword evidence="10" id="KW-1185">Reference proteome</keyword>
<keyword evidence="6 8" id="KW-1133">Transmembrane helix</keyword>
<dbReference type="GO" id="GO:0005886">
    <property type="term" value="C:plasma membrane"/>
    <property type="evidence" value="ECO:0007669"/>
    <property type="project" value="UniProtKB-SubCell"/>
</dbReference>
<evidence type="ECO:0000256" key="8">
    <source>
        <dbReference type="SAM" id="Phobius"/>
    </source>
</evidence>
<evidence type="ECO:0000256" key="6">
    <source>
        <dbReference type="ARBA" id="ARBA00022989"/>
    </source>
</evidence>
<dbReference type="PANTHER" id="PTHR34979">
    <property type="entry name" value="INNER MEMBRANE PROTEIN YGAZ"/>
    <property type="match status" value="1"/>
</dbReference>